<dbReference type="PATRIC" id="fig|1872076.5.peg.3345"/>
<dbReference type="PANTHER" id="PTHR44858:SF1">
    <property type="entry name" value="UDP-N-ACETYLGLUCOSAMINE--PEPTIDE N-ACETYLGLUCOSAMINYLTRANSFERASE SPINDLY-RELATED"/>
    <property type="match status" value="1"/>
</dbReference>
<gene>
    <name evidence="5" type="ORF">SCARUB_02830</name>
</gene>
<dbReference type="Pfam" id="PF13414">
    <property type="entry name" value="TPR_11"/>
    <property type="match status" value="2"/>
</dbReference>
<keyword evidence="1" id="KW-0677">Repeat</keyword>
<dbReference type="EMBL" id="MAYW01000080">
    <property type="protein sequence ID" value="ODS32045.1"/>
    <property type="molecule type" value="Genomic_DNA"/>
</dbReference>
<evidence type="ECO:0000313" key="5">
    <source>
        <dbReference type="EMBL" id="ODS32045.1"/>
    </source>
</evidence>
<feature type="repeat" description="TPR" evidence="3">
    <location>
        <begin position="379"/>
        <end position="412"/>
    </location>
</feature>
<protein>
    <recommendedName>
        <fullName evidence="4">Protein kinase domain-containing protein</fullName>
    </recommendedName>
</protein>
<feature type="repeat" description="TPR" evidence="3">
    <location>
        <begin position="482"/>
        <end position="515"/>
    </location>
</feature>
<feature type="repeat" description="TPR" evidence="3">
    <location>
        <begin position="516"/>
        <end position="549"/>
    </location>
</feature>
<dbReference type="InterPro" id="IPR050498">
    <property type="entry name" value="Ycf3"/>
</dbReference>
<dbReference type="GO" id="GO:0004672">
    <property type="term" value="F:protein kinase activity"/>
    <property type="evidence" value="ECO:0007669"/>
    <property type="project" value="InterPro"/>
</dbReference>
<dbReference type="PROSITE" id="PS50293">
    <property type="entry name" value="TPR_REGION"/>
    <property type="match status" value="4"/>
</dbReference>
<dbReference type="Proteomes" id="UP000094056">
    <property type="component" value="Unassembled WGS sequence"/>
</dbReference>
<dbReference type="CDD" id="cd14014">
    <property type="entry name" value="STKc_PknB_like"/>
    <property type="match status" value="1"/>
</dbReference>
<evidence type="ECO:0000256" key="1">
    <source>
        <dbReference type="ARBA" id="ARBA00022737"/>
    </source>
</evidence>
<dbReference type="AlphaFoldDB" id="A0A1E3X8V5"/>
<organism evidence="5 6">
    <name type="scientific">Candidatus Scalindua rubra</name>
    <dbReference type="NCBI Taxonomy" id="1872076"/>
    <lineage>
        <taxon>Bacteria</taxon>
        <taxon>Pseudomonadati</taxon>
        <taxon>Planctomycetota</taxon>
        <taxon>Candidatus Brocadiia</taxon>
        <taxon>Candidatus Brocadiales</taxon>
        <taxon>Candidatus Scalinduaceae</taxon>
        <taxon>Candidatus Scalindua</taxon>
    </lineage>
</organism>
<dbReference type="PROSITE" id="PS50005">
    <property type="entry name" value="TPR"/>
    <property type="match status" value="5"/>
</dbReference>
<dbReference type="InterPro" id="IPR019734">
    <property type="entry name" value="TPR_rpt"/>
</dbReference>
<dbReference type="PROSITE" id="PS50011">
    <property type="entry name" value="PROTEIN_KINASE_DOM"/>
    <property type="match status" value="1"/>
</dbReference>
<feature type="repeat" description="TPR" evidence="3">
    <location>
        <begin position="448"/>
        <end position="481"/>
    </location>
</feature>
<reference evidence="5 6" key="1">
    <citation type="submission" date="2016-07" db="EMBL/GenBank/DDBJ databases">
        <title>Draft genome of Scalindua rubra, obtained from a brine-seawater interface in the Red Sea, sheds light on salt adaptation in anammox bacteria.</title>
        <authorList>
            <person name="Speth D.R."/>
            <person name="Lagkouvardos I."/>
            <person name="Wang Y."/>
            <person name="Qian P.-Y."/>
            <person name="Dutilh B.E."/>
            <person name="Jetten M.S."/>
        </authorList>
    </citation>
    <scope>NUCLEOTIDE SEQUENCE [LARGE SCALE GENOMIC DNA]</scope>
    <source>
        <strain evidence="5">BSI-1</strain>
    </source>
</reference>
<dbReference type="SMART" id="SM00028">
    <property type="entry name" value="TPR"/>
    <property type="match status" value="7"/>
</dbReference>
<evidence type="ECO:0000259" key="4">
    <source>
        <dbReference type="PROSITE" id="PS50011"/>
    </source>
</evidence>
<dbReference type="Gene3D" id="1.10.510.10">
    <property type="entry name" value="Transferase(Phosphotransferase) domain 1"/>
    <property type="match status" value="1"/>
</dbReference>
<accession>A0A1E3X8V5</accession>
<dbReference type="GO" id="GO:0005524">
    <property type="term" value="F:ATP binding"/>
    <property type="evidence" value="ECO:0007669"/>
    <property type="project" value="InterPro"/>
</dbReference>
<dbReference type="InterPro" id="IPR011009">
    <property type="entry name" value="Kinase-like_dom_sf"/>
</dbReference>
<dbReference type="PROSITE" id="PS00108">
    <property type="entry name" value="PROTEIN_KINASE_ST"/>
    <property type="match status" value="1"/>
</dbReference>
<evidence type="ECO:0000256" key="2">
    <source>
        <dbReference type="ARBA" id="ARBA00022803"/>
    </source>
</evidence>
<dbReference type="InterPro" id="IPR011990">
    <property type="entry name" value="TPR-like_helical_dom_sf"/>
</dbReference>
<feature type="domain" description="Protein kinase" evidence="4">
    <location>
        <begin position="29"/>
        <end position="330"/>
    </location>
</feature>
<dbReference type="InterPro" id="IPR008271">
    <property type="entry name" value="Ser/Thr_kinase_AS"/>
</dbReference>
<comment type="caution">
    <text evidence="5">The sequence shown here is derived from an EMBL/GenBank/DDBJ whole genome shotgun (WGS) entry which is preliminary data.</text>
</comment>
<evidence type="ECO:0000256" key="3">
    <source>
        <dbReference type="PROSITE-ProRule" id="PRU00339"/>
    </source>
</evidence>
<dbReference type="InterPro" id="IPR000719">
    <property type="entry name" value="Prot_kinase_dom"/>
</dbReference>
<dbReference type="SUPFAM" id="SSF56112">
    <property type="entry name" value="Protein kinase-like (PK-like)"/>
    <property type="match status" value="1"/>
</dbReference>
<dbReference type="SUPFAM" id="SSF48452">
    <property type="entry name" value="TPR-like"/>
    <property type="match status" value="1"/>
</dbReference>
<dbReference type="Pfam" id="PF00515">
    <property type="entry name" value="TPR_1"/>
    <property type="match status" value="1"/>
</dbReference>
<sequence length="615" mass="71726">MEEEAILPSEPEETEAEEKEIRTNFTQTVFFVETMHHGGMGKVYVARCKTDRKLYALKTILLEKRKTEEEREAFFKRFRWEGQIWAILGKHRNIVQAYWAEQDQFYRPLLIMEYVDGHSKYGVTLRDWIKKHNLEGKMLPISFILKIANEVLTALLYAKRIMKEELDMEFVHRDLKPENILITKKGVAKVTDFGLVKAFGEAGGDITLKVKEDEVERVTFMATKGICGTPPYMAPEQWRGEELEERTDVYALGCILYEMITGKTPFIRYSIEACRNAHLYETPKSPEMEEDDVPNALNILVLKCLSKDKKDRPKLSELRNELQRIYRELFGRKLEVKDTGDKLNVFDWHSRGICFSQLGLQGKAIICFNEALKIDPKKARIYHNRGDAYAFIGQYENAIKDYNRAIELNPNDPKFYNNLGIIFLDILNQHEKAIDNFTKAIELDPNFYSAYNNRGMAYNNLGQYDQAINNLEKVIELNPNLADSYLNLGNTYSYKDQNELAIEYYNKAIELNQQFALAYFNRGNSYRDIGQYELAIRDYDKAIELRPREVSTHFHGIESLPYLNRAKAYEILGEYRQAIENFNCFIEVASPQYAQDVEEAKKMIEELKGRAEKMF</sequence>
<dbReference type="Gene3D" id="1.25.40.10">
    <property type="entry name" value="Tetratricopeptide repeat domain"/>
    <property type="match status" value="3"/>
</dbReference>
<evidence type="ECO:0000313" key="6">
    <source>
        <dbReference type="Proteomes" id="UP000094056"/>
    </source>
</evidence>
<dbReference type="Pfam" id="PF00069">
    <property type="entry name" value="Pkinase"/>
    <property type="match status" value="1"/>
</dbReference>
<name>A0A1E3X8V5_9BACT</name>
<keyword evidence="2 3" id="KW-0802">TPR repeat</keyword>
<dbReference type="Pfam" id="PF13424">
    <property type="entry name" value="TPR_12"/>
    <property type="match status" value="1"/>
</dbReference>
<dbReference type="GO" id="GO:0009279">
    <property type="term" value="C:cell outer membrane"/>
    <property type="evidence" value="ECO:0007669"/>
    <property type="project" value="TreeGrafter"/>
</dbReference>
<proteinExistence type="predicted"/>
<dbReference type="PANTHER" id="PTHR44858">
    <property type="entry name" value="TETRATRICOPEPTIDE REPEAT PROTEIN 6"/>
    <property type="match status" value="1"/>
</dbReference>
<dbReference type="SMART" id="SM00220">
    <property type="entry name" value="S_TKc"/>
    <property type="match status" value="1"/>
</dbReference>
<dbReference type="GO" id="GO:0046813">
    <property type="term" value="P:receptor-mediated virion attachment to host cell"/>
    <property type="evidence" value="ECO:0007669"/>
    <property type="project" value="TreeGrafter"/>
</dbReference>
<feature type="repeat" description="TPR" evidence="3">
    <location>
        <begin position="345"/>
        <end position="378"/>
    </location>
</feature>